<proteinExistence type="predicted"/>
<keyword evidence="2" id="KW-1185">Reference proteome</keyword>
<accession>A0ABP7L129</accession>
<gene>
    <name evidence="1" type="ORF">GCM10022276_07430</name>
</gene>
<evidence type="ECO:0000313" key="1">
    <source>
        <dbReference type="EMBL" id="GAA3890852.1"/>
    </source>
</evidence>
<dbReference type="InterPro" id="IPR043749">
    <property type="entry name" value="DUF5694"/>
</dbReference>
<dbReference type="Proteomes" id="UP001500827">
    <property type="component" value="Unassembled WGS sequence"/>
</dbReference>
<sequence length="351" mass="39061">MPASLIALAAAQTFAAGPPAFDPRQHKNEIVGKPAQVLVLGTPHLSQLPEKLDPKLLEPLLARLARFKPDVITIEAPSGEECDTMQRFKAQHGTSWDDYCWPTDDIEKATGLSVPAATTEVEKTLASWPAQPTAAQRRRLAMLFIAANERSAAAVQWLRLPEAERKAGDGLTQTMVELLERKGKPPNENIAIGATLAARLGLERVRQTDDHLADGPDSGDDYAKAIQAAWRAKPVPPVQQEYKRREAHIPDSAALLDLYRFLNEPKTQRESIAADMGRNAKWPSDKLYGRQYLSWWENRNLRMAANIRAAFATKPEARVLVIVGSTHKGYLDAYLDMMQDVRIVDAMQFLR</sequence>
<comment type="caution">
    <text evidence="1">The sequence shown here is derived from an EMBL/GenBank/DDBJ whole genome shotgun (WGS) entry which is preliminary data.</text>
</comment>
<evidence type="ECO:0000313" key="2">
    <source>
        <dbReference type="Proteomes" id="UP001500827"/>
    </source>
</evidence>
<dbReference type="RefSeq" id="WP_344698346.1">
    <property type="nucleotide sequence ID" value="NZ_BAABBM010000001.1"/>
</dbReference>
<organism evidence="1 2">
    <name type="scientific">Sphingomonas limnosediminicola</name>
    <dbReference type="NCBI Taxonomy" id="940133"/>
    <lineage>
        <taxon>Bacteria</taxon>
        <taxon>Pseudomonadati</taxon>
        <taxon>Pseudomonadota</taxon>
        <taxon>Alphaproteobacteria</taxon>
        <taxon>Sphingomonadales</taxon>
        <taxon>Sphingomonadaceae</taxon>
        <taxon>Sphingomonas</taxon>
    </lineage>
</organism>
<dbReference type="EMBL" id="BAABBM010000001">
    <property type="protein sequence ID" value="GAA3890852.1"/>
    <property type="molecule type" value="Genomic_DNA"/>
</dbReference>
<dbReference type="Pfam" id="PF18950">
    <property type="entry name" value="DUF5694"/>
    <property type="match status" value="1"/>
</dbReference>
<name>A0ABP7L129_9SPHN</name>
<protein>
    <submittedName>
        <fullName evidence="1">DUF5694 domain-containing protein</fullName>
    </submittedName>
</protein>
<reference evidence="2" key="1">
    <citation type="journal article" date="2019" name="Int. J. Syst. Evol. Microbiol.">
        <title>The Global Catalogue of Microorganisms (GCM) 10K type strain sequencing project: providing services to taxonomists for standard genome sequencing and annotation.</title>
        <authorList>
            <consortium name="The Broad Institute Genomics Platform"/>
            <consortium name="The Broad Institute Genome Sequencing Center for Infectious Disease"/>
            <person name="Wu L."/>
            <person name="Ma J."/>
        </authorList>
    </citation>
    <scope>NUCLEOTIDE SEQUENCE [LARGE SCALE GENOMIC DNA]</scope>
    <source>
        <strain evidence="2">JCM 17543</strain>
    </source>
</reference>